<accession>A0A2R3QV70</accession>
<reference evidence="3 4" key="1">
    <citation type="submission" date="2018-03" db="EMBL/GenBank/DDBJ databases">
        <title>Complete genome sequence and methylome analysis of Pseudomonas mendocina NEB 698.</title>
        <authorList>
            <person name="Morgan R.D."/>
        </authorList>
    </citation>
    <scope>NUCLEOTIDE SEQUENCE [LARGE SCALE GENOMIC DNA]</scope>
    <source>
        <strain evidence="3 4">NEB698</strain>
    </source>
</reference>
<sequence>MQDRIFAGVTLLLCCVLAIAAWGYSAPFSYEPVGPKAFPLLLLLLIAAGAVQLLFKPATEPHGEEPPMTRDVLVKVTICLVMMGLYAALFETLGFILSSVMFGIGMGRLYGGRWPQSLISGTVLAIGLYLLFDKALDVPLPLGILSSLEN</sequence>
<dbReference type="Pfam" id="PF07331">
    <property type="entry name" value="TctB"/>
    <property type="match status" value="1"/>
</dbReference>
<evidence type="ECO:0000256" key="1">
    <source>
        <dbReference type="SAM" id="Phobius"/>
    </source>
</evidence>
<keyword evidence="1" id="KW-0812">Transmembrane</keyword>
<feature type="domain" description="DUF1468" evidence="2">
    <location>
        <begin position="5"/>
        <end position="141"/>
    </location>
</feature>
<keyword evidence="1" id="KW-1133">Transmembrane helix</keyword>
<dbReference type="AlphaFoldDB" id="A0A2R3QV70"/>
<gene>
    <name evidence="3" type="ORF">C7A17_23595</name>
</gene>
<dbReference type="InterPro" id="IPR009936">
    <property type="entry name" value="DUF1468"/>
</dbReference>
<dbReference type="EMBL" id="CP027657">
    <property type="protein sequence ID" value="AVO55610.1"/>
    <property type="molecule type" value="Genomic_DNA"/>
</dbReference>
<feature type="transmembrane region" description="Helical" evidence="1">
    <location>
        <begin position="37"/>
        <end position="55"/>
    </location>
</feature>
<organism evidence="3 4">
    <name type="scientific">Ectopseudomonas mendocina</name>
    <name type="common">Pseudomonas mendocina</name>
    <dbReference type="NCBI Taxonomy" id="300"/>
    <lineage>
        <taxon>Bacteria</taxon>
        <taxon>Pseudomonadati</taxon>
        <taxon>Pseudomonadota</taxon>
        <taxon>Gammaproteobacteria</taxon>
        <taxon>Pseudomonadales</taxon>
        <taxon>Pseudomonadaceae</taxon>
        <taxon>Ectopseudomonas</taxon>
    </lineage>
</organism>
<feature type="transmembrane region" description="Helical" evidence="1">
    <location>
        <begin position="76"/>
        <end position="102"/>
    </location>
</feature>
<evidence type="ECO:0000259" key="2">
    <source>
        <dbReference type="Pfam" id="PF07331"/>
    </source>
</evidence>
<keyword evidence="1" id="KW-0472">Membrane</keyword>
<evidence type="ECO:0000313" key="3">
    <source>
        <dbReference type="EMBL" id="AVO55610.1"/>
    </source>
</evidence>
<proteinExistence type="predicted"/>
<dbReference type="Proteomes" id="UP000238327">
    <property type="component" value="Chromosome"/>
</dbReference>
<dbReference type="OrthoDB" id="7025534at2"/>
<evidence type="ECO:0000313" key="4">
    <source>
        <dbReference type="Proteomes" id="UP000238327"/>
    </source>
</evidence>
<protein>
    <submittedName>
        <fullName evidence="3">Tripartite tricarboxylate transporter TctB family protein</fullName>
    </submittedName>
</protein>
<name>A0A2R3QV70_ECTME</name>
<feature type="transmembrane region" description="Helical" evidence="1">
    <location>
        <begin position="114"/>
        <end position="132"/>
    </location>
</feature>
<dbReference type="RefSeq" id="WP_106741237.1">
    <property type="nucleotide sequence ID" value="NZ_CP027657.1"/>
</dbReference>